<name>Q95XF0_CAEEL</name>
<dbReference type="Proteomes" id="UP000001940">
    <property type="component" value="Chromosome X"/>
</dbReference>
<organism evidence="2 3">
    <name type="scientific">Caenorhabditis elegans</name>
    <dbReference type="NCBI Taxonomy" id="6239"/>
    <lineage>
        <taxon>Eukaryota</taxon>
        <taxon>Metazoa</taxon>
        <taxon>Ecdysozoa</taxon>
        <taxon>Nematoda</taxon>
        <taxon>Chromadorea</taxon>
        <taxon>Rhabditida</taxon>
        <taxon>Rhabditina</taxon>
        <taxon>Rhabditomorpha</taxon>
        <taxon>Rhabditoidea</taxon>
        <taxon>Rhabditidae</taxon>
        <taxon>Peloderinae</taxon>
        <taxon>Caenorhabditis</taxon>
    </lineage>
</organism>
<accession>Q95XF0</accession>
<sequence length="244" mass="25887">MNMKMCYVKDEKDIRHEIPSFMTSLQAPPPPPPPQNPRGNTDFSALSLLGTDSPTTHSVSTPSPTDSVCSPSSSVASSATPSTSSPVDESRQCRKRSLSSSTTPSTTAPPQPPTKKGMKPNPLNLTATSNFSLQPSISSPLLMLQQHHQNSPLFQAQISQLYTYAALASAGLYGPQISPHLASQSPFRSPLVTPKNLGLGELGSSGRTPGLGESQVFQFPPVSAFQATNPLLNTFSNSDKRLVA</sequence>
<dbReference type="HOGENOM" id="CLU_897833_0_0_1"/>
<dbReference type="InParanoid" id="Q95XF0"/>
<dbReference type="GeneID" id="190623"/>
<protein>
    <submittedName>
        <fullName evidence="2">ELK transcription factor homolog</fullName>
    </submittedName>
</protein>
<evidence type="ECO:0000313" key="3">
    <source>
        <dbReference type="Proteomes" id="UP000001940"/>
    </source>
</evidence>
<evidence type="ECO:0000313" key="2">
    <source>
        <dbReference type="EMBL" id="CCD74429.2"/>
    </source>
</evidence>
<keyword evidence="3" id="KW-1185">Reference proteome</keyword>
<dbReference type="OrthoDB" id="10067219at2759"/>
<dbReference type="CTD" id="190623"/>
<dbReference type="WormBase" id="Y73B3A.5">
    <property type="protein sequence ID" value="CE53622"/>
    <property type="gene ID" value="WBGene00022207"/>
    <property type="gene designation" value="elk-2"/>
</dbReference>
<feature type="region of interest" description="Disordered" evidence="1">
    <location>
        <begin position="17"/>
        <end position="131"/>
    </location>
</feature>
<dbReference type="eggNOG" id="KOG3806">
    <property type="taxonomic scope" value="Eukaryota"/>
</dbReference>
<reference evidence="2 3" key="1">
    <citation type="journal article" date="1998" name="Science">
        <title>Genome sequence of the nematode C. elegans: a platform for investigating biology.</title>
        <authorList>
            <consortium name="The C. elegans sequencing consortium"/>
            <person name="Sulson J.E."/>
            <person name="Waterston R."/>
        </authorList>
    </citation>
    <scope>NUCLEOTIDE SEQUENCE [LARGE SCALE GENOMIC DNA]</scope>
    <source>
        <strain evidence="2 3">Bristol N2</strain>
    </source>
</reference>
<dbReference type="AGR" id="WB:WBGene00022207"/>
<dbReference type="PaxDb" id="6239-Y73B3A.5"/>
<feature type="compositionally biased region" description="Low complexity" evidence="1">
    <location>
        <begin position="51"/>
        <end position="87"/>
    </location>
</feature>
<gene>
    <name evidence="2 4" type="primary">elk-2</name>
    <name evidence="2" type="ORF">CELE_Y73B3A.5</name>
    <name evidence="4" type="ORF">Y73B3A.5</name>
</gene>
<evidence type="ECO:0000256" key="1">
    <source>
        <dbReference type="SAM" id="MobiDB-lite"/>
    </source>
</evidence>
<dbReference type="RefSeq" id="NP_001362039.1">
    <property type="nucleotide sequence ID" value="NM_001374929.1"/>
</dbReference>
<dbReference type="EMBL" id="BX284606">
    <property type="protein sequence ID" value="CCD74429.2"/>
    <property type="molecule type" value="Genomic_DNA"/>
</dbReference>
<proteinExistence type="predicted"/>
<dbReference type="AlphaFoldDB" id="Q95XF0"/>
<dbReference type="UCSC" id="Y73B3A.5">
    <property type="organism name" value="c. elegans"/>
</dbReference>
<dbReference type="FunCoup" id="Q95XF0">
    <property type="interactions" value="14"/>
</dbReference>
<dbReference type="STRING" id="6239.Y73B3A.5.1"/>
<feature type="compositionally biased region" description="Pro residues" evidence="1">
    <location>
        <begin position="27"/>
        <end position="36"/>
    </location>
</feature>
<evidence type="ECO:0000313" key="4">
    <source>
        <dbReference type="WormBase" id="Y73B3A.5"/>
    </source>
</evidence>
<dbReference type="KEGG" id="cel:CELE_Y73B3A.5"/>